<dbReference type="Gene3D" id="1.10.10.10">
    <property type="entry name" value="Winged helix-like DNA-binding domain superfamily/Winged helix DNA-binding domain"/>
    <property type="match status" value="1"/>
</dbReference>
<keyword evidence="1" id="KW-0805">Transcription regulation</keyword>
<keyword evidence="3" id="KW-0804">Transcription</keyword>
<dbReference type="InterPro" id="IPR036390">
    <property type="entry name" value="WH_DNA-bd_sf"/>
</dbReference>
<dbReference type="Pfam" id="PF01047">
    <property type="entry name" value="MarR"/>
    <property type="match status" value="1"/>
</dbReference>
<dbReference type="InterPro" id="IPR023187">
    <property type="entry name" value="Tscrpt_reg_MarR-type_CS"/>
</dbReference>
<accession>A0A917GSL5</accession>
<feature type="domain" description="HTH marR-type" evidence="4">
    <location>
        <begin position="8"/>
        <end position="140"/>
    </location>
</feature>
<organism evidence="5 6">
    <name type="scientific">Pseudohongiella nitratireducens</name>
    <dbReference type="NCBI Taxonomy" id="1768907"/>
    <lineage>
        <taxon>Bacteria</taxon>
        <taxon>Pseudomonadati</taxon>
        <taxon>Pseudomonadota</taxon>
        <taxon>Gammaproteobacteria</taxon>
        <taxon>Pseudomonadales</taxon>
        <taxon>Pseudohongiellaceae</taxon>
        <taxon>Pseudohongiella</taxon>
    </lineage>
</organism>
<dbReference type="Proteomes" id="UP000627715">
    <property type="component" value="Unassembled WGS sequence"/>
</dbReference>
<comment type="caution">
    <text evidence="5">The sequence shown here is derived from an EMBL/GenBank/DDBJ whole genome shotgun (WGS) entry which is preliminary data.</text>
</comment>
<dbReference type="InterPro" id="IPR000835">
    <property type="entry name" value="HTH_MarR-typ"/>
</dbReference>
<dbReference type="SUPFAM" id="SSF46785">
    <property type="entry name" value="Winged helix' DNA-binding domain"/>
    <property type="match status" value="1"/>
</dbReference>
<dbReference type="PRINTS" id="PR00598">
    <property type="entry name" value="HTHMARR"/>
</dbReference>
<dbReference type="RefSeq" id="WP_068812147.1">
    <property type="nucleotide sequence ID" value="NZ_BMIY01000004.1"/>
</dbReference>
<dbReference type="PROSITE" id="PS50995">
    <property type="entry name" value="HTH_MARR_2"/>
    <property type="match status" value="1"/>
</dbReference>
<evidence type="ECO:0000313" key="5">
    <source>
        <dbReference type="EMBL" id="GGG55207.1"/>
    </source>
</evidence>
<dbReference type="GO" id="GO:0003700">
    <property type="term" value="F:DNA-binding transcription factor activity"/>
    <property type="evidence" value="ECO:0007669"/>
    <property type="project" value="InterPro"/>
</dbReference>
<evidence type="ECO:0000256" key="2">
    <source>
        <dbReference type="ARBA" id="ARBA00023125"/>
    </source>
</evidence>
<protein>
    <submittedName>
        <fullName evidence="5">Transcriptional regulator</fullName>
    </submittedName>
</protein>
<keyword evidence="6" id="KW-1185">Reference proteome</keyword>
<sequence length="150" mass="17280">MSNHKDSNDKLGFVIQDIARLMRWNFDRRAQNLELTRAQWGVLANLTRCPGAQQKTLADLLEVTPITLARHIDRLEQNGWVRREDDVEDRRAKRVYLTEKGQEILGELQSVGQEVRQQALTGINTEEEEQLLTLLLRLRQNLGTSSTDDS</sequence>
<dbReference type="EMBL" id="BMIY01000004">
    <property type="protein sequence ID" value="GGG55207.1"/>
    <property type="molecule type" value="Genomic_DNA"/>
</dbReference>
<reference evidence="5" key="2">
    <citation type="submission" date="2020-09" db="EMBL/GenBank/DDBJ databases">
        <authorList>
            <person name="Sun Q."/>
            <person name="Zhou Y."/>
        </authorList>
    </citation>
    <scope>NUCLEOTIDE SEQUENCE</scope>
    <source>
        <strain evidence="5">CGMCC 1.15425</strain>
    </source>
</reference>
<dbReference type="InterPro" id="IPR036388">
    <property type="entry name" value="WH-like_DNA-bd_sf"/>
</dbReference>
<keyword evidence="2" id="KW-0238">DNA-binding</keyword>
<dbReference type="PANTHER" id="PTHR42756:SF1">
    <property type="entry name" value="TRANSCRIPTIONAL REPRESSOR OF EMRAB OPERON"/>
    <property type="match status" value="1"/>
</dbReference>
<dbReference type="PROSITE" id="PS01117">
    <property type="entry name" value="HTH_MARR_1"/>
    <property type="match status" value="1"/>
</dbReference>
<evidence type="ECO:0000256" key="1">
    <source>
        <dbReference type="ARBA" id="ARBA00023015"/>
    </source>
</evidence>
<gene>
    <name evidence="5" type="ORF">GCM10011403_10350</name>
</gene>
<evidence type="ECO:0000256" key="3">
    <source>
        <dbReference type="ARBA" id="ARBA00023163"/>
    </source>
</evidence>
<dbReference type="OrthoDB" id="32523at2"/>
<dbReference type="SMART" id="SM00347">
    <property type="entry name" value="HTH_MARR"/>
    <property type="match status" value="1"/>
</dbReference>
<evidence type="ECO:0000313" key="6">
    <source>
        <dbReference type="Proteomes" id="UP000627715"/>
    </source>
</evidence>
<dbReference type="GO" id="GO:0003677">
    <property type="term" value="F:DNA binding"/>
    <property type="evidence" value="ECO:0007669"/>
    <property type="project" value="UniProtKB-KW"/>
</dbReference>
<proteinExistence type="predicted"/>
<dbReference type="PANTHER" id="PTHR42756">
    <property type="entry name" value="TRANSCRIPTIONAL REGULATOR, MARR"/>
    <property type="match status" value="1"/>
</dbReference>
<reference evidence="5" key="1">
    <citation type="journal article" date="2014" name="Int. J. Syst. Evol. Microbiol.">
        <title>Complete genome sequence of Corynebacterium casei LMG S-19264T (=DSM 44701T), isolated from a smear-ripened cheese.</title>
        <authorList>
            <consortium name="US DOE Joint Genome Institute (JGI-PGF)"/>
            <person name="Walter F."/>
            <person name="Albersmeier A."/>
            <person name="Kalinowski J."/>
            <person name="Ruckert C."/>
        </authorList>
    </citation>
    <scope>NUCLEOTIDE SEQUENCE</scope>
    <source>
        <strain evidence="5">CGMCC 1.15425</strain>
    </source>
</reference>
<dbReference type="AlphaFoldDB" id="A0A917GSL5"/>
<evidence type="ECO:0000259" key="4">
    <source>
        <dbReference type="PROSITE" id="PS50995"/>
    </source>
</evidence>
<name>A0A917GSL5_9GAMM</name>